<organism evidence="1 2">
    <name type="scientific">Streptomyces flaveolus</name>
    <dbReference type="NCBI Taxonomy" id="67297"/>
    <lineage>
        <taxon>Bacteria</taxon>
        <taxon>Bacillati</taxon>
        <taxon>Actinomycetota</taxon>
        <taxon>Actinomycetes</taxon>
        <taxon>Kitasatosporales</taxon>
        <taxon>Streptomycetaceae</taxon>
        <taxon>Streptomyces</taxon>
    </lineage>
</organism>
<comment type="caution">
    <text evidence="1">The sequence shown here is derived from an EMBL/GenBank/DDBJ whole genome shotgun (WGS) entry which is preliminary data.</text>
</comment>
<keyword evidence="2" id="KW-1185">Reference proteome</keyword>
<reference evidence="1 2" key="1">
    <citation type="submission" date="2024-06" db="EMBL/GenBank/DDBJ databases">
        <title>The Natural Products Discovery Center: Release of the First 8490 Sequenced Strains for Exploring Actinobacteria Biosynthetic Diversity.</title>
        <authorList>
            <person name="Kalkreuter E."/>
            <person name="Kautsar S.A."/>
            <person name="Yang D."/>
            <person name="Bader C.D."/>
            <person name="Teijaro C.N."/>
            <person name="Fluegel L."/>
            <person name="Davis C.M."/>
            <person name="Simpson J.R."/>
            <person name="Lauterbach L."/>
            <person name="Steele A.D."/>
            <person name="Gui C."/>
            <person name="Meng S."/>
            <person name="Li G."/>
            <person name="Viehrig K."/>
            <person name="Ye F."/>
            <person name="Su P."/>
            <person name="Kiefer A.F."/>
            <person name="Nichols A."/>
            <person name="Cepeda A.J."/>
            <person name="Yan W."/>
            <person name="Fan B."/>
            <person name="Jiang Y."/>
            <person name="Adhikari A."/>
            <person name="Zheng C.-J."/>
            <person name="Schuster L."/>
            <person name="Cowan T.M."/>
            <person name="Smanski M.J."/>
            <person name="Chevrette M.G."/>
            <person name="De Carvalho L.P.S."/>
            <person name="Shen B."/>
        </authorList>
    </citation>
    <scope>NUCLEOTIDE SEQUENCE [LARGE SCALE GENOMIC DNA]</scope>
    <source>
        <strain evidence="1 2">NPDC000632</strain>
    </source>
</reference>
<dbReference type="RefSeq" id="WP_350715872.1">
    <property type="nucleotide sequence ID" value="NZ_JBEPCO010000003.1"/>
</dbReference>
<accession>A0ABV1VPQ0</accession>
<name>A0ABV1VPQ0_9ACTN</name>
<evidence type="ECO:0000313" key="2">
    <source>
        <dbReference type="Proteomes" id="UP001490330"/>
    </source>
</evidence>
<protein>
    <submittedName>
        <fullName evidence="1">Uncharacterized protein</fullName>
    </submittedName>
</protein>
<evidence type="ECO:0000313" key="1">
    <source>
        <dbReference type="EMBL" id="MER6908041.1"/>
    </source>
</evidence>
<proteinExistence type="predicted"/>
<dbReference type="Proteomes" id="UP001490330">
    <property type="component" value="Unassembled WGS sequence"/>
</dbReference>
<dbReference type="EMBL" id="JBEPCV010000039">
    <property type="protein sequence ID" value="MER6908041.1"/>
    <property type="molecule type" value="Genomic_DNA"/>
</dbReference>
<gene>
    <name evidence="1" type="ORF">ABT322_30770</name>
</gene>
<sequence length="52" mass="5513">MTTLAEARALRGPPAATPWDPALAVALPEGGVWVEEETVLNDPLTDLGTRSR</sequence>